<dbReference type="EMBL" id="CP040637">
    <property type="protein sequence ID" value="QCW03325.1"/>
    <property type="molecule type" value="Genomic_DNA"/>
</dbReference>
<evidence type="ECO:0000313" key="2">
    <source>
        <dbReference type="EMBL" id="QCW03325.1"/>
    </source>
</evidence>
<keyword evidence="3" id="KW-1185">Reference proteome</keyword>
<dbReference type="RefSeq" id="WP_138653429.1">
    <property type="nucleotide sequence ID" value="NZ_CP040637.1"/>
</dbReference>
<name>A0A4P9TGS9_9EURY</name>
<dbReference type="KEGG" id="npl:FGF80_08770"/>
<dbReference type="InterPro" id="IPR006311">
    <property type="entry name" value="TAT_signal"/>
</dbReference>
<dbReference type="PROSITE" id="PS51318">
    <property type="entry name" value="TAT"/>
    <property type="match status" value="1"/>
</dbReference>
<feature type="region of interest" description="Disordered" evidence="1">
    <location>
        <begin position="271"/>
        <end position="293"/>
    </location>
</feature>
<sequence length="300" mass="32432">MPGKDDINRRNVLKSSAVIGFGGISLTGSATAQDEESKESELGENFDAEDYVKTEKYIYRRIQTAETDMLLRLNLKKGEAVFAEIESTMAKQDITASSKDENLREKTRSMTGVEIATAQSADAESGAVDPVDIAEATRGVDVASSSVIFKQVDVAEQHLGSCGTIAYDDHKYYHIAMELGDYDLDDLGHNLGYSVVCSALFTLVGSKSKTIKKILDTISDSNLIDGIPGTICGFIFGDVLDDIFSGGDGTVGFWDRETGGTISVSKLAFGGSSEYDPDPEDLRDNGPEEQFTGVHTELFR</sequence>
<dbReference type="Proteomes" id="UP000307562">
    <property type="component" value="Chromosome"/>
</dbReference>
<accession>A0A4P9TGS9</accession>
<organism evidence="2 3">
    <name type="scientific">Natrinema pallidum</name>
    <dbReference type="NCBI Taxonomy" id="69527"/>
    <lineage>
        <taxon>Archaea</taxon>
        <taxon>Methanobacteriati</taxon>
        <taxon>Methanobacteriota</taxon>
        <taxon>Stenosarchaea group</taxon>
        <taxon>Halobacteria</taxon>
        <taxon>Halobacteriales</taxon>
        <taxon>Natrialbaceae</taxon>
        <taxon>Natrinema</taxon>
    </lineage>
</organism>
<gene>
    <name evidence="2" type="ORF">FGF80_08770</name>
</gene>
<evidence type="ECO:0000313" key="3">
    <source>
        <dbReference type="Proteomes" id="UP000307562"/>
    </source>
</evidence>
<protein>
    <submittedName>
        <fullName evidence="2">Uncharacterized protein</fullName>
    </submittedName>
</protein>
<reference evidence="3" key="1">
    <citation type="submission" date="2019-05" db="EMBL/GenBank/DDBJ databases">
        <title>Complete Genome Sequence and Methylation Pattern of the Halophilic Archaeon Natrinema pallidum BOL6-1.</title>
        <authorList>
            <person name="DasSarma P."/>
            <person name="DasSarma B.P."/>
            <person name="DasSarma S.L."/>
            <person name="Martinez F.L."/>
            <person name="Guzman D."/>
            <person name="Roberts R.J."/>
            <person name="DasSarma S."/>
        </authorList>
    </citation>
    <scope>NUCLEOTIDE SEQUENCE [LARGE SCALE GENOMIC DNA]</scope>
    <source>
        <strain evidence="3">BOL6-1</strain>
    </source>
</reference>
<dbReference type="GeneID" id="96156067"/>
<dbReference type="AlphaFoldDB" id="A0A4P9TGS9"/>
<evidence type="ECO:0000256" key="1">
    <source>
        <dbReference type="SAM" id="MobiDB-lite"/>
    </source>
</evidence>
<proteinExistence type="predicted"/>